<evidence type="ECO:0000256" key="3">
    <source>
        <dbReference type="ARBA" id="ARBA00022475"/>
    </source>
</evidence>
<evidence type="ECO:0000256" key="4">
    <source>
        <dbReference type="ARBA" id="ARBA00022692"/>
    </source>
</evidence>
<dbReference type="RefSeq" id="WP_161676714.1">
    <property type="nucleotide sequence ID" value="NZ_JAABLP010000003.1"/>
</dbReference>
<evidence type="ECO:0000313" key="12">
    <source>
        <dbReference type="Proteomes" id="UP000541347"/>
    </source>
</evidence>
<feature type="transmembrane region" description="Helical" evidence="9">
    <location>
        <begin position="86"/>
        <end position="111"/>
    </location>
</feature>
<comment type="subcellular location">
    <subcellularLocation>
        <location evidence="1 9">Cell membrane</location>
        <topology evidence="1 9">Multi-pass membrane protein</topology>
    </subcellularLocation>
</comment>
<proteinExistence type="inferred from homology"/>
<feature type="transmembrane region" description="Helical" evidence="9">
    <location>
        <begin position="123"/>
        <end position="142"/>
    </location>
</feature>
<dbReference type="InterPro" id="IPR035906">
    <property type="entry name" value="MetI-like_sf"/>
</dbReference>
<comment type="similarity">
    <text evidence="9">Belongs to the binding-protein-dependent transport system permease family.</text>
</comment>
<sequence length="281" mass="29544">MSRPVAFADTPWRDLASRLPSAPVVLTAFILGTALTWALVPDLLSGYSATVGLPGNQLKPPSLQHWLGTDELGRDLLARLIHGARYSLSGAVLAVGVGLVAGSAIGLVAGAAGGRTDTWLMRVVDVLLAVPTLLLSLAIIMILGFGHVQAALAVGVTAIASFARLMRSEVLTIWRSAYVEAAFGSGATFPKVLWRHVLPNALTSVLALAALQFGSAILQISTLGFLGYGAPPPTPEWGLLIAEGRSYMMIAWWLTLFPGLAVILVVMAANHLGHTLERTKA</sequence>
<keyword evidence="12" id="KW-1185">Reference proteome</keyword>
<feature type="domain" description="ABC transmembrane type-1" evidence="10">
    <location>
        <begin position="84"/>
        <end position="273"/>
    </location>
</feature>
<feature type="transmembrane region" description="Helical" evidence="9">
    <location>
        <begin position="250"/>
        <end position="272"/>
    </location>
</feature>
<evidence type="ECO:0000256" key="5">
    <source>
        <dbReference type="ARBA" id="ARBA00022856"/>
    </source>
</evidence>
<dbReference type="Gene3D" id="1.10.3720.10">
    <property type="entry name" value="MetI-like"/>
    <property type="match status" value="1"/>
</dbReference>
<feature type="transmembrane region" description="Helical" evidence="9">
    <location>
        <begin position="205"/>
        <end position="230"/>
    </location>
</feature>
<dbReference type="InterPro" id="IPR050366">
    <property type="entry name" value="BP-dependent_transpt_permease"/>
</dbReference>
<accession>A0ABW9ZP62</accession>
<keyword evidence="6" id="KW-0653">Protein transport</keyword>
<evidence type="ECO:0000256" key="2">
    <source>
        <dbReference type="ARBA" id="ARBA00022448"/>
    </source>
</evidence>
<evidence type="ECO:0000256" key="1">
    <source>
        <dbReference type="ARBA" id="ARBA00004651"/>
    </source>
</evidence>
<evidence type="ECO:0000259" key="10">
    <source>
        <dbReference type="PROSITE" id="PS50928"/>
    </source>
</evidence>
<dbReference type="SUPFAM" id="SSF161098">
    <property type="entry name" value="MetI-like"/>
    <property type="match status" value="1"/>
</dbReference>
<evidence type="ECO:0000256" key="8">
    <source>
        <dbReference type="ARBA" id="ARBA00023136"/>
    </source>
</evidence>
<dbReference type="InterPro" id="IPR000515">
    <property type="entry name" value="MetI-like"/>
</dbReference>
<dbReference type="EMBL" id="JAABLP010000003">
    <property type="protein sequence ID" value="NBN64769.1"/>
    <property type="molecule type" value="Genomic_DNA"/>
</dbReference>
<dbReference type="Pfam" id="PF00528">
    <property type="entry name" value="BPD_transp_1"/>
    <property type="match status" value="1"/>
</dbReference>
<organism evidence="11 12">
    <name type="scientific">Pannonibacter tanglangensis</name>
    <dbReference type="NCBI Taxonomy" id="2750084"/>
    <lineage>
        <taxon>Bacteria</taxon>
        <taxon>Pseudomonadati</taxon>
        <taxon>Pseudomonadota</taxon>
        <taxon>Alphaproteobacteria</taxon>
        <taxon>Hyphomicrobiales</taxon>
        <taxon>Stappiaceae</taxon>
        <taxon>Pannonibacter</taxon>
    </lineage>
</organism>
<protein>
    <submittedName>
        <fullName evidence="11">ABC transporter permease subunit</fullName>
    </submittedName>
</protein>
<gene>
    <name evidence="11" type="ORF">GWI71_13835</name>
</gene>
<keyword evidence="2 9" id="KW-0813">Transport</keyword>
<evidence type="ECO:0000256" key="9">
    <source>
        <dbReference type="RuleBase" id="RU363032"/>
    </source>
</evidence>
<keyword evidence="3" id="KW-1003">Cell membrane</keyword>
<dbReference type="PANTHER" id="PTHR43386">
    <property type="entry name" value="OLIGOPEPTIDE TRANSPORT SYSTEM PERMEASE PROTEIN APPC"/>
    <property type="match status" value="1"/>
</dbReference>
<evidence type="ECO:0000313" key="11">
    <source>
        <dbReference type="EMBL" id="NBN64769.1"/>
    </source>
</evidence>
<evidence type="ECO:0000256" key="7">
    <source>
        <dbReference type="ARBA" id="ARBA00022989"/>
    </source>
</evidence>
<comment type="caution">
    <text evidence="11">The sequence shown here is derived from an EMBL/GenBank/DDBJ whole genome shotgun (WGS) entry which is preliminary data.</text>
</comment>
<dbReference type="Proteomes" id="UP000541347">
    <property type="component" value="Unassembled WGS sequence"/>
</dbReference>
<dbReference type="PROSITE" id="PS50928">
    <property type="entry name" value="ABC_TM1"/>
    <property type="match status" value="1"/>
</dbReference>
<dbReference type="PANTHER" id="PTHR43386:SF1">
    <property type="entry name" value="D,D-DIPEPTIDE TRANSPORT SYSTEM PERMEASE PROTEIN DDPC-RELATED"/>
    <property type="match status" value="1"/>
</dbReference>
<keyword evidence="8 9" id="KW-0472">Membrane</keyword>
<reference evidence="11 12" key="1">
    <citation type="submission" date="2020-01" db="EMBL/GenBank/DDBJ databases">
        <authorList>
            <person name="Peng S.Y."/>
            <person name="Li J."/>
            <person name="Wang M."/>
            <person name="Wang L."/>
            <person name="Wang C.Q."/>
            <person name="Wang J.R."/>
        </authorList>
    </citation>
    <scope>NUCLEOTIDE SEQUENCE [LARGE SCALE GENOMIC DNA]</scope>
    <source>
        <strain evidence="11 12">XCT-34</strain>
    </source>
</reference>
<name>A0ABW9ZP62_9HYPH</name>
<dbReference type="CDD" id="cd06261">
    <property type="entry name" value="TM_PBP2"/>
    <property type="match status" value="1"/>
</dbReference>
<keyword evidence="4 9" id="KW-0812">Transmembrane</keyword>
<feature type="transmembrane region" description="Helical" evidence="9">
    <location>
        <begin position="21"/>
        <end position="40"/>
    </location>
</feature>
<keyword evidence="5" id="KW-0571">Peptide transport</keyword>
<keyword evidence="7 9" id="KW-1133">Transmembrane helix</keyword>
<evidence type="ECO:0000256" key="6">
    <source>
        <dbReference type="ARBA" id="ARBA00022927"/>
    </source>
</evidence>